<dbReference type="GO" id="GO:1990281">
    <property type="term" value="C:efflux pump complex"/>
    <property type="evidence" value="ECO:0007669"/>
    <property type="project" value="TreeGrafter"/>
</dbReference>
<dbReference type="Pfam" id="PF25917">
    <property type="entry name" value="BSH_RND"/>
    <property type="match status" value="1"/>
</dbReference>
<organism evidence="5 6">
    <name type="scientific">Desulfosalsimonas propionicica</name>
    <dbReference type="NCBI Taxonomy" id="332175"/>
    <lineage>
        <taxon>Bacteria</taxon>
        <taxon>Pseudomonadati</taxon>
        <taxon>Thermodesulfobacteriota</taxon>
        <taxon>Desulfobacteria</taxon>
        <taxon>Desulfobacterales</taxon>
        <taxon>Desulfosalsimonadaceae</taxon>
        <taxon>Desulfosalsimonas</taxon>
    </lineage>
</organism>
<dbReference type="InterPro" id="IPR006143">
    <property type="entry name" value="RND_pump_MFP"/>
</dbReference>
<feature type="signal peptide" evidence="2">
    <location>
        <begin position="1"/>
        <end position="21"/>
    </location>
</feature>
<dbReference type="NCBIfam" id="TIGR01730">
    <property type="entry name" value="RND_mfp"/>
    <property type="match status" value="1"/>
</dbReference>
<dbReference type="Pfam" id="PF25954">
    <property type="entry name" value="Beta-barrel_RND_2"/>
    <property type="match status" value="1"/>
</dbReference>
<dbReference type="Gene3D" id="2.40.30.170">
    <property type="match status" value="1"/>
</dbReference>
<feature type="domain" description="CusB-like beta-barrel" evidence="4">
    <location>
        <begin position="208"/>
        <end position="277"/>
    </location>
</feature>
<dbReference type="GO" id="GO:0015562">
    <property type="term" value="F:efflux transmembrane transporter activity"/>
    <property type="evidence" value="ECO:0007669"/>
    <property type="project" value="TreeGrafter"/>
</dbReference>
<dbReference type="RefSeq" id="WP_181550333.1">
    <property type="nucleotide sequence ID" value="NZ_JACDUS010000002.1"/>
</dbReference>
<gene>
    <name evidence="5" type="ORF">HNR65_000990</name>
</gene>
<dbReference type="AlphaFoldDB" id="A0A7W0C7R2"/>
<evidence type="ECO:0000259" key="4">
    <source>
        <dbReference type="Pfam" id="PF25954"/>
    </source>
</evidence>
<keyword evidence="2" id="KW-0732">Signal</keyword>
<dbReference type="InterPro" id="IPR058792">
    <property type="entry name" value="Beta-barrel_RND_2"/>
</dbReference>
<evidence type="ECO:0000313" key="6">
    <source>
        <dbReference type="Proteomes" id="UP000525298"/>
    </source>
</evidence>
<dbReference type="SUPFAM" id="SSF111369">
    <property type="entry name" value="HlyD-like secretion proteins"/>
    <property type="match status" value="1"/>
</dbReference>
<comment type="similarity">
    <text evidence="1">Belongs to the membrane fusion protein (MFP) (TC 8.A.1) family.</text>
</comment>
<dbReference type="EMBL" id="JACDUS010000002">
    <property type="protein sequence ID" value="MBA2880672.1"/>
    <property type="molecule type" value="Genomic_DNA"/>
</dbReference>
<evidence type="ECO:0000313" key="5">
    <source>
        <dbReference type="EMBL" id="MBA2880672.1"/>
    </source>
</evidence>
<dbReference type="Gene3D" id="2.40.50.100">
    <property type="match status" value="1"/>
</dbReference>
<evidence type="ECO:0000256" key="1">
    <source>
        <dbReference type="ARBA" id="ARBA00009477"/>
    </source>
</evidence>
<dbReference type="PROSITE" id="PS51257">
    <property type="entry name" value="PROKAR_LIPOPROTEIN"/>
    <property type="match status" value="1"/>
</dbReference>
<evidence type="ECO:0000256" key="2">
    <source>
        <dbReference type="SAM" id="SignalP"/>
    </source>
</evidence>
<accession>A0A7W0C7R2</accession>
<reference evidence="5 6" key="1">
    <citation type="submission" date="2020-07" db="EMBL/GenBank/DDBJ databases">
        <title>Genomic Encyclopedia of Type Strains, Phase IV (KMG-IV): sequencing the most valuable type-strain genomes for metagenomic binning, comparative biology and taxonomic classification.</title>
        <authorList>
            <person name="Goeker M."/>
        </authorList>
    </citation>
    <scope>NUCLEOTIDE SEQUENCE [LARGE SCALE GENOMIC DNA]</scope>
    <source>
        <strain evidence="5 6">DSM 17721</strain>
    </source>
</reference>
<dbReference type="InterPro" id="IPR058625">
    <property type="entry name" value="MdtA-like_BSH"/>
</dbReference>
<evidence type="ECO:0000259" key="3">
    <source>
        <dbReference type="Pfam" id="PF25917"/>
    </source>
</evidence>
<dbReference type="Gene3D" id="1.10.287.470">
    <property type="entry name" value="Helix hairpin bin"/>
    <property type="match status" value="1"/>
</dbReference>
<comment type="caution">
    <text evidence="5">The sequence shown here is derived from an EMBL/GenBank/DDBJ whole genome shotgun (WGS) entry which is preliminary data.</text>
</comment>
<proteinExistence type="inferred from homology"/>
<name>A0A7W0C7R2_9BACT</name>
<feature type="chain" id="PRO_5030918952" evidence="2">
    <location>
        <begin position="22"/>
        <end position="369"/>
    </location>
</feature>
<keyword evidence="6" id="KW-1185">Reference proteome</keyword>
<dbReference type="Proteomes" id="UP000525298">
    <property type="component" value="Unassembled WGS sequence"/>
</dbReference>
<protein>
    <submittedName>
        <fullName evidence="5">RND family efflux transporter MFP subunit</fullName>
    </submittedName>
</protein>
<dbReference type="PANTHER" id="PTHR30469">
    <property type="entry name" value="MULTIDRUG RESISTANCE PROTEIN MDTA"/>
    <property type="match status" value="1"/>
</dbReference>
<sequence>MKQALQLFMLVLLIVLISGCADDSSDSRQMQSVNVIVFEAETGRILPDNWIAGVVLPARRSLVGTRVSGYVDKLYVDSGDIVQKGDLLVEIDSRDISAKLLAAQKRRDTARAAWEKAKKDLGRVRRLYDEALIAEVRVEEAELRENNAGSQLAAAEAECRAFQAHMDYANIKAPFSGAISEVMTETGSFVGPGPPLIILEDRKILEVRAPIDEKSMLRLSKGDHVDIHLPGSGKTAAGRVESFIPALEEPGTGSTVRLRLENPPAGTRPGMVAHVRTFREKAKVEDIVVIPASAVLVRGQMRGVFVVREIDGKLRTRLRWIHPAGPDRDEKGFISVRRGLEPGELVVAGEQVQTLADDQPVRITEKRMK</sequence>
<dbReference type="PANTHER" id="PTHR30469:SF15">
    <property type="entry name" value="HLYD FAMILY OF SECRETION PROTEINS"/>
    <property type="match status" value="1"/>
</dbReference>
<dbReference type="Gene3D" id="2.40.420.20">
    <property type="match status" value="1"/>
</dbReference>
<feature type="domain" description="Multidrug resistance protein MdtA-like barrel-sandwich hybrid" evidence="3">
    <location>
        <begin position="63"/>
        <end position="193"/>
    </location>
</feature>